<proteinExistence type="predicted"/>
<dbReference type="OrthoDB" id="2603324at2"/>
<evidence type="ECO:0000313" key="2">
    <source>
        <dbReference type="Proteomes" id="UP000287601"/>
    </source>
</evidence>
<name>A0A410PVX6_9FIRM</name>
<dbReference type="EMBL" id="CP035281">
    <property type="protein sequence ID" value="QAT43089.1"/>
    <property type="molecule type" value="Genomic_DNA"/>
</dbReference>
<organism evidence="1 2">
    <name type="scientific">Aminipila luticellarii</name>
    <dbReference type="NCBI Taxonomy" id="2507160"/>
    <lineage>
        <taxon>Bacteria</taxon>
        <taxon>Bacillati</taxon>
        <taxon>Bacillota</taxon>
        <taxon>Clostridia</taxon>
        <taxon>Peptostreptococcales</taxon>
        <taxon>Anaerovoracaceae</taxon>
        <taxon>Aminipila</taxon>
    </lineage>
</organism>
<accession>A0A410PVX6</accession>
<gene>
    <name evidence="1" type="ORF">EQM06_07485</name>
</gene>
<dbReference type="RefSeq" id="WP_128745738.1">
    <property type="nucleotide sequence ID" value="NZ_CP035281.1"/>
</dbReference>
<dbReference type="Proteomes" id="UP000287601">
    <property type="component" value="Chromosome"/>
</dbReference>
<protein>
    <submittedName>
        <fullName evidence="1">Uncharacterized protein</fullName>
    </submittedName>
</protein>
<evidence type="ECO:0000313" key="1">
    <source>
        <dbReference type="EMBL" id="QAT43089.1"/>
    </source>
</evidence>
<keyword evidence="2" id="KW-1185">Reference proteome</keyword>
<reference evidence="1 2" key="1">
    <citation type="submission" date="2019-01" db="EMBL/GenBank/DDBJ databases">
        <title>Draft genomes of a novel of Aminipila strains.</title>
        <authorList>
            <person name="Ma S."/>
        </authorList>
    </citation>
    <scope>NUCLEOTIDE SEQUENCE [LARGE SCALE GENOMIC DNA]</scope>
    <source>
        <strain evidence="2">JN-39</strain>
    </source>
</reference>
<dbReference type="AlphaFoldDB" id="A0A410PVX6"/>
<sequence length="196" mass="23135">MRRAKRCQNVCVPISQVNLIFDSRTVWRDLTIWLRSYVNMKHGGLGDEEAIKEKINKVLRQSIHIFSTVFGEEYADEYVNLINEIVRYLGLLIQAQIIRNANMEKESKEKLQEIPEETGTLLARVNPYWEKEQWIELFSLYNQRIIEQSTALLNRDDKEDIYVFDRLLSLSSRIGDYYSRGILDYLMYTGRSIDGK</sequence>
<dbReference type="KEGG" id="amij:EQM06_07485"/>